<evidence type="ECO:0000256" key="3">
    <source>
        <dbReference type="ARBA" id="ARBA00022801"/>
    </source>
</evidence>
<dbReference type="InterPro" id="IPR051929">
    <property type="entry name" value="VirAsm_ModProt"/>
</dbReference>
<evidence type="ECO:0000313" key="7">
    <source>
        <dbReference type="EMBL" id="PCI28719.1"/>
    </source>
</evidence>
<dbReference type="SMART" id="SM00232">
    <property type="entry name" value="JAB_MPN"/>
    <property type="match status" value="1"/>
</dbReference>
<keyword evidence="4" id="KW-0862">Zinc</keyword>
<comment type="caution">
    <text evidence="7">The sequence shown here is derived from an EMBL/GenBank/DDBJ whole genome shotgun (WGS) entry which is preliminary data.</text>
</comment>
<dbReference type="Gene3D" id="3.40.140.10">
    <property type="entry name" value="Cytidine Deaminase, domain 2"/>
    <property type="match status" value="1"/>
</dbReference>
<keyword evidence="1" id="KW-0645">Protease</keyword>
<feature type="domain" description="MPN" evidence="6">
    <location>
        <begin position="1"/>
        <end position="131"/>
    </location>
</feature>
<dbReference type="InterPro" id="IPR000555">
    <property type="entry name" value="JAMM/MPN+_dom"/>
</dbReference>
<dbReference type="GO" id="GO:0008235">
    <property type="term" value="F:metalloexopeptidase activity"/>
    <property type="evidence" value="ECO:0007669"/>
    <property type="project" value="TreeGrafter"/>
</dbReference>
<dbReference type="GO" id="GO:0008270">
    <property type="term" value="F:zinc ion binding"/>
    <property type="evidence" value="ECO:0007669"/>
    <property type="project" value="TreeGrafter"/>
</dbReference>
<dbReference type="GO" id="GO:0006508">
    <property type="term" value="P:proteolysis"/>
    <property type="evidence" value="ECO:0007669"/>
    <property type="project" value="UniProtKB-KW"/>
</dbReference>
<dbReference type="PROSITE" id="PS50249">
    <property type="entry name" value="MPN"/>
    <property type="match status" value="1"/>
</dbReference>
<evidence type="ECO:0000256" key="2">
    <source>
        <dbReference type="ARBA" id="ARBA00022723"/>
    </source>
</evidence>
<dbReference type="Pfam" id="PF14464">
    <property type="entry name" value="Prok-JAB"/>
    <property type="match status" value="1"/>
</dbReference>
<keyword evidence="2" id="KW-0479">Metal-binding</keyword>
<keyword evidence="3" id="KW-0378">Hydrolase</keyword>
<keyword evidence="5" id="KW-0482">Metalloprotease</keyword>
<organism evidence="7 8">
    <name type="scientific">SAR324 cluster bacterium</name>
    <dbReference type="NCBI Taxonomy" id="2024889"/>
    <lineage>
        <taxon>Bacteria</taxon>
        <taxon>Deltaproteobacteria</taxon>
        <taxon>SAR324 cluster</taxon>
    </lineage>
</organism>
<evidence type="ECO:0000256" key="5">
    <source>
        <dbReference type="ARBA" id="ARBA00023049"/>
    </source>
</evidence>
<dbReference type="CDD" id="cd08070">
    <property type="entry name" value="MPN_like"/>
    <property type="match status" value="1"/>
</dbReference>
<dbReference type="AlphaFoldDB" id="A0A2A4T604"/>
<dbReference type="PANTHER" id="PTHR34858">
    <property type="entry name" value="CYSO-CYSTEINE PEPTIDASE"/>
    <property type="match status" value="1"/>
</dbReference>
<dbReference type="Proteomes" id="UP000218113">
    <property type="component" value="Unassembled WGS sequence"/>
</dbReference>
<dbReference type="InterPro" id="IPR028090">
    <property type="entry name" value="JAB_dom_prok"/>
</dbReference>
<dbReference type="PANTHER" id="PTHR34858:SF1">
    <property type="entry name" value="CYSO-CYSTEINE PEPTIDASE"/>
    <property type="match status" value="1"/>
</dbReference>
<sequence length="131" mass="14736">MKIKQEVRDQIIAHAKADTPIEVCGYLAETDGLVDIAYPLINVDQAEDHYTLDPKEQFATIKKIREAGRKVSAVYHSHPETPSRMSEEDIRLAYDPTISYVIVSLAAEEPVVNSFKVRKGVVEKELVEVII</sequence>
<name>A0A2A4T604_9DELT</name>
<proteinExistence type="predicted"/>
<protein>
    <recommendedName>
        <fullName evidence="6">MPN domain-containing protein</fullName>
    </recommendedName>
</protein>
<dbReference type="EMBL" id="NVSR01000027">
    <property type="protein sequence ID" value="PCI28719.1"/>
    <property type="molecule type" value="Genomic_DNA"/>
</dbReference>
<dbReference type="SUPFAM" id="SSF102712">
    <property type="entry name" value="JAB1/MPN domain"/>
    <property type="match status" value="1"/>
</dbReference>
<evidence type="ECO:0000259" key="6">
    <source>
        <dbReference type="PROSITE" id="PS50249"/>
    </source>
</evidence>
<evidence type="ECO:0000256" key="1">
    <source>
        <dbReference type="ARBA" id="ARBA00022670"/>
    </source>
</evidence>
<evidence type="ECO:0000313" key="8">
    <source>
        <dbReference type="Proteomes" id="UP000218113"/>
    </source>
</evidence>
<accession>A0A2A4T604</accession>
<evidence type="ECO:0000256" key="4">
    <source>
        <dbReference type="ARBA" id="ARBA00022833"/>
    </source>
</evidence>
<reference evidence="8" key="1">
    <citation type="submission" date="2017-08" db="EMBL/GenBank/DDBJ databases">
        <title>A dynamic microbial community with high functional redundancy inhabits the cold, oxic subseafloor aquifer.</title>
        <authorList>
            <person name="Tully B.J."/>
            <person name="Wheat C.G."/>
            <person name="Glazer B.T."/>
            <person name="Huber J.A."/>
        </authorList>
    </citation>
    <scope>NUCLEOTIDE SEQUENCE [LARGE SCALE GENOMIC DNA]</scope>
</reference>
<gene>
    <name evidence="7" type="ORF">COB67_05665</name>
</gene>
<dbReference type="InterPro" id="IPR037518">
    <property type="entry name" value="MPN"/>
</dbReference>